<dbReference type="OrthoDB" id="14452at2"/>
<evidence type="ECO:0000313" key="8">
    <source>
        <dbReference type="Proteomes" id="UP000000798"/>
    </source>
</evidence>
<keyword evidence="2" id="KW-0963">Cytoplasm</keyword>
<dbReference type="Gene3D" id="1.25.40.10">
    <property type="entry name" value="Tetratricopeptide repeat domain"/>
    <property type="match status" value="1"/>
</dbReference>
<dbReference type="KEGG" id="aae:aq_1409"/>
<dbReference type="SMART" id="SM00028">
    <property type="entry name" value="TPR"/>
    <property type="match status" value="2"/>
</dbReference>
<evidence type="ECO:0000256" key="4">
    <source>
        <dbReference type="ARBA" id="ARBA00022803"/>
    </source>
</evidence>
<evidence type="ECO:0000256" key="3">
    <source>
        <dbReference type="ARBA" id="ARBA00022737"/>
    </source>
</evidence>
<protein>
    <submittedName>
        <fullName evidence="7">Uncharacterized protein</fullName>
    </submittedName>
</protein>
<keyword evidence="4 6" id="KW-0802">TPR repeat</keyword>
<accession>O67408</accession>
<comment type="similarity">
    <text evidence="5">Belongs to the Rap family.</text>
</comment>
<dbReference type="STRING" id="224324.aq_1409"/>
<dbReference type="InterPro" id="IPR011990">
    <property type="entry name" value="TPR-like_helical_dom_sf"/>
</dbReference>
<sequence>MRKLKYQRDFFPLLHLNYGSNWRCGMDRIAYFKSLLEKNPDNPMVHYSLGLEYFKVKDYENAIKHLERYLELQEDEGAAYRTLAKCYEELGEFQKAIEVLEEGIRQAMKYNHPSMAQEYQQWIEELKGMAF</sequence>
<dbReference type="SUPFAM" id="SSF48452">
    <property type="entry name" value="TPR-like"/>
    <property type="match status" value="1"/>
</dbReference>
<comment type="subcellular location">
    <subcellularLocation>
        <location evidence="1">Cytoplasm</location>
    </subcellularLocation>
</comment>
<dbReference type="HOGENOM" id="CLU_146069_1_0_0"/>
<dbReference type="InterPro" id="IPR019734">
    <property type="entry name" value="TPR_rpt"/>
</dbReference>
<dbReference type="EMBL" id="AE000657">
    <property type="protein sequence ID" value="AAC07377.1"/>
    <property type="molecule type" value="Genomic_DNA"/>
</dbReference>
<dbReference type="PROSITE" id="PS50005">
    <property type="entry name" value="TPR"/>
    <property type="match status" value="1"/>
</dbReference>
<dbReference type="Proteomes" id="UP000000798">
    <property type="component" value="Chromosome"/>
</dbReference>
<evidence type="ECO:0000256" key="5">
    <source>
        <dbReference type="ARBA" id="ARBA00038253"/>
    </source>
</evidence>
<feature type="repeat" description="TPR" evidence="6">
    <location>
        <begin position="43"/>
        <end position="76"/>
    </location>
</feature>
<evidence type="ECO:0000256" key="1">
    <source>
        <dbReference type="ARBA" id="ARBA00004496"/>
    </source>
</evidence>
<evidence type="ECO:0000256" key="6">
    <source>
        <dbReference type="PROSITE-ProRule" id="PRU00339"/>
    </source>
</evidence>
<name>O67408_AQUAE</name>
<proteinExistence type="inferred from homology"/>
<dbReference type="EnsemblBacteria" id="AAC07377">
    <property type="protein sequence ID" value="AAC07377"/>
    <property type="gene ID" value="aq_1409"/>
</dbReference>
<dbReference type="PANTHER" id="PTHR46630">
    <property type="entry name" value="TETRATRICOPEPTIDE REPEAT PROTEIN 29"/>
    <property type="match status" value="1"/>
</dbReference>
<dbReference type="InterPro" id="IPR051476">
    <property type="entry name" value="Bac_ResReg_Asp_Phosphatase"/>
</dbReference>
<dbReference type="AlphaFoldDB" id="O67408"/>
<dbReference type="InParanoid" id="O67408"/>
<evidence type="ECO:0000256" key="2">
    <source>
        <dbReference type="ARBA" id="ARBA00022490"/>
    </source>
</evidence>
<organism evidence="7 8">
    <name type="scientific">Aquifex aeolicus (strain VF5)</name>
    <dbReference type="NCBI Taxonomy" id="224324"/>
    <lineage>
        <taxon>Bacteria</taxon>
        <taxon>Pseudomonadati</taxon>
        <taxon>Aquificota</taxon>
        <taxon>Aquificia</taxon>
        <taxon>Aquificales</taxon>
        <taxon>Aquificaceae</taxon>
        <taxon>Aquifex</taxon>
    </lineage>
</organism>
<dbReference type="PANTHER" id="PTHR46630:SF1">
    <property type="entry name" value="TETRATRICOPEPTIDE REPEAT PROTEIN 29"/>
    <property type="match status" value="1"/>
</dbReference>
<gene>
    <name evidence="7" type="ordered locus">aq_1409</name>
</gene>
<dbReference type="PIR" id="F70422">
    <property type="entry name" value="F70422"/>
</dbReference>
<reference evidence="7 8" key="1">
    <citation type="journal article" date="1998" name="Nature">
        <title>The complete genome of the hyperthermophilic bacterium Aquifex aeolicus.</title>
        <authorList>
            <person name="Deckert G."/>
            <person name="Warren P.V."/>
            <person name="Gaasterland T."/>
            <person name="Young W.G."/>
            <person name="Lenox A.L."/>
            <person name="Graham D.E."/>
            <person name="Overbeek R."/>
            <person name="Snead M.A."/>
            <person name="Keller M."/>
            <person name="Aujay M."/>
            <person name="Huber R."/>
            <person name="Feldman R.A."/>
            <person name="Short J.M."/>
            <person name="Olson G.J."/>
            <person name="Swanson R.V."/>
        </authorList>
    </citation>
    <scope>NUCLEOTIDE SEQUENCE [LARGE SCALE GENOMIC DNA]</scope>
    <source>
        <strain evidence="7 8">VF5</strain>
    </source>
</reference>
<evidence type="ECO:0000313" key="7">
    <source>
        <dbReference type="EMBL" id="AAC07377.1"/>
    </source>
</evidence>
<dbReference type="eggNOG" id="COG3071">
    <property type="taxonomic scope" value="Bacteria"/>
</dbReference>
<dbReference type="GO" id="GO:0005737">
    <property type="term" value="C:cytoplasm"/>
    <property type="evidence" value="ECO:0007669"/>
    <property type="project" value="UniProtKB-SubCell"/>
</dbReference>
<keyword evidence="3" id="KW-0677">Repeat</keyword>
<dbReference type="Pfam" id="PF14559">
    <property type="entry name" value="TPR_19"/>
    <property type="match status" value="1"/>
</dbReference>
<keyword evidence="8" id="KW-1185">Reference proteome</keyword>